<comment type="caution">
    <text evidence="1">The sequence shown here is derived from an EMBL/GenBank/DDBJ whole genome shotgun (WGS) entry which is preliminary data.</text>
</comment>
<dbReference type="AlphaFoldDB" id="A0A6G0T6X1"/>
<evidence type="ECO:0000313" key="1">
    <source>
        <dbReference type="EMBL" id="KAE9526542.1"/>
    </source>
</evidence>
<protein>
    <submittedName>
        <fullName evidence="1">Uncharacterized protein</fullName>
    </submittedName>
</protein>
<sequence length="171" mass="20110">MCACAYVHLQQISLGTLIFHNEYECVYGRVKQPPSLGRINPLLLKTYEKQRRDRKYWFIMARIHFLKEIQMRRLQNVKGGQYLYKMWWTLRSGVEAIPWRFVGVTQLMVNLPDYSKGAISNRSVRLIVYRMCGGRLCGMVRLLLSVEKLLRGAGLLVVADWTVRRALHQRH</sequence>
<dbReference type="EMBL" id="VYZN01000054">
    <property type="protein sequence ID" value="KAE9526542.1"/>
    <property type="molecule type" value="Genomic_DNA"/>
</dbReference>
<proteinExistence type="predicted"/>
<keyword evidence="2" id="KW-1185">Reference proteome</keyword>
<accession>A0A6G0T6X1</accession>
<organism evidence="1 2">
    <name type="scientific">Aphis glycines</name>
    <name type="common">Soybean aphid</name>
    <dbReference type="NCBI Taxonomy" id="307491"/>
    <lineage>
        <taxon>Eukaryota</taxon>
        <taxon>Metazoa</taxon>
        <taxon>Ecdysozoa</taxon>
        <taxon>Arthropoda</taxon>
        <taxon>Hexapoda</taxon>
        <taxon>Insecta</taxon>
        <taxon>Pterygota</taxon>
        <taxon>Neoptera</taxon>
        <taxon>Paraneoptera</taxon>
        <taxon>Hemiptera</taxon>
        <taxon>Sternorrhyncha</taxon>
        <taxon>Aphidomorpha</taxon>
        <taxon>Aphidoidea</taxon>
        <taxon>Aphididae</taxon>
        <taxon>Aphidini</taxon>
        <taxon>Aphis</taxon>
        <taxon>Aphis</taxon>
    </lineage>
</organism>
<evidence type="ECO:0000313" key="2">
    <source>
        <dbReference type="Proteomes" id="UP000475862"/>
    </source>
</evidence>
<reference evidence="1 2" key="1">
    <citation type="submission" date="2019-08" db="EMBL/GenBank/DDBJ databases">
        <title>The genome of the soybean aphid Biotype 1, its phylome, world population structure and adaptation to the North American continent.</title>
        <authorList>
            <person name="Giordano R."/>
            <person name="Donthu R.K."/>
            <person name="Hernandez A.G."/>
            <person name="Wright C.L."/>
            <person name="Zimin A.V."/>
        </authorList>
    </citation>
    <scope>NUCLEOTIDE SEQUENCE [LARGE SCALE GENOMIC DNA]</scope>
    <source>
        <tissue evidence="1">Whole aphids</tissue>
    </source>
</reference>
<gene>
    <name evidence="1" type="ORF">AGLY_013190</name>
</gene>
<name>A0A6G0T6X1_APHGL</name>
<dbReference type="Proteomes" id="UP000475862">
    <property type="component" value="Unassembled WGS sequence"/>
</dbReference>